<evidence type="ECO:0000259" key="2">
    <source>
        <dbReference type="PROSITE" id="PS50206"/>
    </source>
</evidence>
<dbReference type="SUPFAM" id="SSF52821">
    <property type="entry name" value="Rhodanese/Cell cycle control phosphatase"/>
    <property type="match status" value="1"/>
</dbReference>
<dbReference type="Gene3D" id="3.40.250.10">
    <property type="entry name" value="Rhodanese-like domain"/>
    <property type="match status" value="1"/>
</dbReference>
<feature type="domain" description="Rhodanese" evidence="2">
    <location>
        <begin position="13"/>
        <end position="134"/>
    </location>
</feature>
<dbReference type="NCBIfam" id="NF008752">
    <property type="entry name" value="PRK11784.1-4"/>
    <property type="match status" value="1"/>
</dbReference>
<dbReference type="Pfam" id="PF26341">
    <property type="entry name" value="AAA_SelU"/>
    <property type="match status" value="1"/>
</dbReference>
<dbReference type="PANTHER" id="PTHR30401:SF0">
    <property type="entry name" value="TRNA 2-SELENOURIDINE SYNTHASE"/>
    <property type="match status" value="1"/>
</dbReference>
<dbReference type="PROSITE" id="PS50206">
    <property type="entry name" value="RHODANESE_3"/>
    <property type="match status" value="1"/>
</dbReference>
<proteinExistence type="predicted"/>
<evidence type="ECO:0000256" key="1">
    <source>
        <dbReference type="ARBA" id="ARBA00023266"/>
    </source>
</evidence>
<dbReference type="InterPro" id="IPR017582">
    <property type="entry name" value="SelU"/>
</dbReference>
<dbReference type="InterPro" id="IPR001763">
    <property type="entry name" value="Rhodanese-like_dom"/>
</dbReference>
<accession>A0ABS1BFP1</accession>
<keyword evidence="1" id="KW-0711">Selenium</keyword>
<gene>
    <name evidence="3" type="primary">mnmH</name>
    <name evidence="3" type="ORF">I5M32_01840</name>
</gene>
<dbReference type="Pfam" id="PF00581">
    <property type="entry name" value="Rhodanese"/>
    <property type="match status" value="1"/>
</dbReference>
<reference evidence="3 4" key="1">
    <citation type="submission" date="2020-12" db="EMBL/GenBank/DDBJ databases">
        <title>Bacterial novel species Pedobacter sp. SD-b isolated from soil.</title>
        <authorList>
            <person name="Jung H.-Y."/>
        </authorList>
    </citation>
    <scope>NUCLEOTIDE SEQUENCE [LARGE SCALE GENOMIC DNA]</scope>
    <source>
        <strain evidence="3 4">SD-b</strain>
    </source>
</reference>
<dbReference type="SMART" id="SM00450">
    <property type="entry name" value="RHOD"/>
    <property type="match status" value="1"/>
</dbReference>
<protein>
    <submittedName>
        <fullName evidence="3">tRNA 2-selenouridine(34) synthase MnmH</fullName>
    </submittedName>
</protein>
<dbReference type="EMBL" id="JAEHFY010000002">
    <property type="protein sequence ID" value="MBK0381690.1"/>
    <property type="molecule type" value="Genomic_DNA"/>
</dbReference>
<dbReference type="InterPro" id="IPR058840">
    <property type="entry name" value="AAA_SelU"/>
</dbReference>
<dbReference type="PANTHER" id="PTHR30401">
    <property type="entry name" value="TRNA 2-SELENOURIDINE SYNTHASE"/>
    <property type="match status" value="1"/>
</dbReference>
<organism evidence="3 4">
    <name type="scientific">Pedobacter segetis</name>
    <dbReference type="NCBI Taxonomy" id="2793069"/>
    <lineage>
        <taxon>Bacteria</taxon>
        <taxon>Pseudomonadati</taxon>
        <taxon>Bacteroidota</taxon>
        <taxon>Sphingobacteriia</taxon>
        <taxon>Sphingobacteriales</taxon>
        <taxon>Sphingobacteriaceae</taxon>
        <taxon>Pedobacter</taxon>
    </lineage>
</organism>
<dbReference type="NCBIfam" id="NF008750">
    <property type="entry name" value="PRK11784.1-2"/>
    <property type="match status" value="1"/>
</dbReference>
<dbReference type="InterPro" id="IPR016130">
    <property type="entry name" value="Tyr_Pase_AS"/>
</dbReference>
<keyword evidence="4" id="KW-1185">Reference proteome</keyword>
<sequence length="346" mass="39511">MVKQLSLPEFLEKANTTIIVDVRTPSEFAHSHIPNAVNIPIFSNEERVLVGTAYKQQGRQAAILLGFELVGGKWADFIKQAEILAPNKKILVHCWRGGMRSGAMAWAFDLYGFEVATLKGGYKSFRKNSIKAFEKTYLFKILSGNTGSAKTEILKEMKLLGQQVIDLEDLAQHQGSSFGSMGKLVQPSQEQFENLLGQELQKMDLSKTIWLEDESVTIGKRVIPKPIWEQMRKANVIKIEVPKKERIAFLNQHYGKLDRTFLKTAVLGISKRLGPLETKLTLCAIEEGRMEDFIDQVLVYYDKTYFKGLIKREKRSINALKIDKINFKENAKFIINLKKLKDEKRR</sequence>
<dbReference type="Proteomes" id="UP000660024">
    <property type="component" value="Unassembled WGS sequence"/>
</dbReference>
<dbReference type="NCBIfam" id="TIGR03167">
    <property type="entry name" value="tRNA_sel_U_synt"/>
    <property type="match status" value="1"/>
</dbReference>
<evidence type="ECO:0000313" key="4">
    <source>
        <dbReference type="Proteomes" id="UP000660024"/>
    </source>
</evidence>
<dbReference type="InterPro" id="IPR036873">
    <property type="entry name" value="Rhodanese-like_dom_sf"/>
</dbReference>
<evidence type="ECO:0000313" key="3">
    <source>
        <dbReference type="EMBL" id="MBK0381690.1"/>
    </source>
</evidence>
<comment type="caution">
    <text evidence="3">The sequence shown here is derived from an EMBL/GenBank/DDBJ whole genome shotgun (WGS) entry which is preliminary data.</text>
</comment>
<dbReference type="RefSeq" id="WP_200584471.1">
    <property type="nucleotide sequence ID" value="NZ_JAEHFY010000002.1"/>
</dbReference>
<name>A0ABS1BFP1_9SPHI</name>
<dbReference type="PROSITE" id="PS00383">
    <property type="entry name" value="TYR_PHOSPHATASE_1"/>
    <property type="match status" value="1"/>
</dbReference>